<proteinExistence type="predicted"/>
<evidence type="ECO:0000313" key="2">
    <source>
        <dbReference type="Proteomes" id="UP000218238"/>
    </source>
</evidence>
<dbReference type="NCBIfam" id="NF033572">
    <property type="entry name" value="transpos_ISKra4"/>
    <property type="match status" value="1"/>
</dbReference>
<feature type="non-terminal residue" evidence="1">
    <location>
        <position position="1"/>
    </location>
</feature>
<dbReference type="OrthoDB" id="443406at2"/>
<dbReference type="AlphaFoldDB" id="A0A2A2TNU6"/>
<name>A0A2A2TNU6_9CYAN</name>
<dbReference type="EMBL" id="NTFS01000021">
    <property type="protein sequence ID" value="PAX60123.1"/>
    <property type="molecule type" value="Genomic_DNA"/>
</dbReference>
<dbReference type="Proteomes" id="UP000218238">
    <property type="component" value="Unassembled WGS sequence"/>
</dbReference>
<evidence type="ECO:0000313" key="1">
    <source>
        <dbReference type="EMBL" id="PAX60123.1"/>
    </source>
</evidence>
<comment type="caution">
    <text evidence="1">The sequence shown here is derived from an EMBL/GenBank/DDBJ whole genome shotgun (WGS) entry which is preliminary data.</text>
</comment>
<protein>
    <submittedName>
        <fullName evidence="1">ISKra4 family transposase</fullName>
    </submittedName>
</protein>
<accession>A0A2A2TNU6</accession>
<reference evidence="1 2" key="1">
    <citation type="submission" date="2017-08" db="EMBL/GenBank/DDBJ databases">
        <title>Draft genome sequence of filamentous cyanobacterium Calothrix elsteri CCALA 953.</title>
        <authorList>
            <person name="Gagunashvili A.N."/>
            <person name="Elster J."/>
            <person name="Andresson O.S."/>
        </authorList>
    </citation>
    <scope>NUCLEOTIDE SEQUENCE [LARGE SCALE GENOMIC DNA]</scope>
    <source>
        <strain evidence="1 2">CCALA 953</strain>
    </source>
</reference>
<sequence>IRTQKGKPCDWKGYKAVRLHDLQAIAASFQENSIVINWVNNQPLAPILTCLGDGHDGIWNIIREFTPEYERREILDWFHLMENLHKVGGSMQRINQVKGFLWQGKVDDAIACFGDCTLKQAENFCTYLEKHRHRIVNYQYYQAEQICSIGSGAIESTVKQIDRRTKISGAQWKIENVPQVIAHRCAYLNGLIFAR</sequence>
<organism evidence="1 2">
    <name type="scientific">Brunnivagina elsteri CCALA 953</name>
    <dbReference type="NCBI Taxonomy" id="987040"/>
    <lineage>
        <taxon>Bacteria</taxon>
        <taxon>Bacillati</taxon>
        <taxon>Cyanobacteriota</taxon>
        <taxon>Cyanophyceae</taxon>
        <taxon>Nostocales</taxon>
        <taxon>Calotrichaceae</taxon>
        <taxon>Brunnivagina</taxon>
    </lineage>
</organism>
<dbReference type="RefSeq" id="WP_143289211.1">
    <property type="nucleotide sequence ID" value="NZ_NTFS01000021.1"/>
</dbReference>
<keyword evidence="2" id="KW-1185">Reference proteome</keyword>
<gene>
    <name evidence="1" type="ORF">CK510_03345</name>
</gene>